<dbReference type="Pfam" id="PF04851">
    <property type="entry name" value="ResIII"/>
    <property type="match status" value="1"/>
</dbReference>
<dbReference type="GO" id="GO:0016787">
    <property type="term" value="F:hydrolase activity"/>
    <property type="evidence" value="ECO:0007669"/>
    <property type="project" value="InterPro"/>
</dbReference>
<protein>
    <recommendedName>
        <fullName evidence="1">Helicase ATP-binding domain-containing protein</fullName>
    </recommendedName>
</protein>
<dbReference type="Proteomes" id="UP000002199">
    <property type="component" value="Chromosome"/>
</dbReference>
<dbReference type="HOGENOM" id="CLU_008858_0_0_2"/>
<dbReference type="InterPro" id="IPR014001">
    <property type="entry name" value="Helicase_ATP-bd"/>
</dbReference>
<dbReference type="REBASE" id="13514">
    <property type="entry name" value="AfuORF1409P"/>
</dbReference>
<evidence type="ECO:0000313" key="2">
    <source>
        <dbReference type="EMBL" id="AAB89849.1"/>
    </source>
</evidence>
<dbReference type="EnsemblBacteria" id="AAB89849">
    <property type="protein sequence ID" value="AAB89849"/>
    <property type="gene ID" value="AF_1406"/>
</dbReference>
<organism evidence="2 3">
    <name type="scientific">Archaeoglobus fulgidus (strain ATCC 49558 / DSM 4304 / JCM 9628 / NBRC 100126 / VC-16)</name>
    <dbReference type="NCBI Taxonomy" id="224325"/>
    <lineage>
        <taxon>Archaea</taxon>
        <taxon>Methanobacteriati</taxon>
        <taxon>Methanobacteriota</taxon>
        <taxon>Archaeoglobi</taxon>
        <taxon>Archaeoglobales</taxon>
        <taxon>Archaeoglobaceae</taxon>
        <taxon>Archaeoglobus</taxon>
    </lineage>
</organism>
<dbReference type="GeneID" id="1484629"/>
<dbReference type="RefSeq" id="WP_010878903.1">
    <property type="nucleotide sequence ID" value="NC_000917.1"/>
</dbReference>
<dbReference type="OrthoDB" id="142771at2157"/>
<dbReference type="Gene3D" id="3.40.50.300">
    <property type="entry name" value="P-loop containing nucleotide triphosphate hydrolases"/>
    <property type="match status" value="1"/>
</dbReference>
<dbReference type="GO" id="GO:0003677">
    <property type="term" value="F:DNA binding"/>
    <property type="evidence" value="ECO:0007669"/>
    <property type="project" value="InterPro"/>
</dbReference>
<reference evidence="2 3" key="1">
    <citation type="journal article" date="1997" name="Nature">
        <title>The complete genome sequence of the hyperthermophilic, sulphate-reducing archaeon Archaeoglobus fulgidus.</title>
        <authorList>
            <person name="Klenk H.P."/>
            <person name="Clayton R.A."/>
            <person name="Tomb J."/>
            <person name="White O."/>
            <person name="Nelson K.E."/>
            <person name="Ketchum K.A."/>
            <person name="Dodson R.J."/>
            <person name="Gwinn M."/>
            <person name="Hickey E.K."/>
            <person name="Peterson J.D."/>
            <person name="Richardson D.L."/>
            <person name="Kerlavage A.R."/>
            <person name="Graham D.E."/>
            <person name="Kyrpides N.C."/>
            <person name="Fleischmann R.D."/>
            <person name="Quackenbush J."/>
            <person name="Lee N.H."/>
            <person name="Sutton G.G."/>
            <person name="Gill S."/>
            <person name="Kirkness E.F."/>
            <person name="Dougherty B.A."/>
            <person name="McKenney K."/>
            <person name="Adams M.D."/>
            <person name="Loftus B."/>
            <person name="Peterson S."/>
            <person name="Reich C.I."/>
            <person name="McNeil L.K."/>
            <person name="Badger J.H."/>
            <person name="Glodek A."/>
            <person name="Zhou L."/>
            <person name="Overbeek R."/>
            <person name="Gocayne J.D."/>
            <person name="Weidman J.F."/>
            <person name="McDonald L."/>
            <person name="Utterback T."/>
            <person name="Cotton M.D."/>
            <person name="Spriggs T."/>
            <person name="Artiach P."/>
            <person name="Kaine B.P."/>
            <person name="Sykes S.M."/>
            <person name="Sadow P.W."/>
            <person name="D'Andrea K.P."/>
            <person name="Bowman C."/>
            <person name="Fujii C."/>
            <person name="Garland S.A."/>
            <person name="Mason T.M."/>
            <person name="Olsen G.J."/>
            <person name="Fraser C.M."/>
            <person name="Smith H.O."/>
            <person name="Woese C.R."/>
            <person name="Venter J.C."/>
        </authorList>
    </citation>
    <scope>NUCLEOTIDE SEQUENCE [LARGE SCALE GENOMIC DNA]</scope>
    <source>
        <strain evidence="3">ATCC 49558 / DSM 4304 / JCM 9628 / NBRC 100126 / VC-16</strain>
    </source>
</reference>
<dbReference type="GO" id="GO:0005524">
    <property type="term" value="F:ATP binding"/>
    <property type="evidence" value="ECO:0007669"/>
    <property type="project" value="InterPro"/>
</dbReference>
<evidence type="ECO:0000259" key="1">
    <source>
        <dbReference type="PROSITE" id="PS51192"/>
    </source>
</evidence>
<dbReference type="EMBL" id="AE000782">
    <property type="protein sequence ID" value="AAB89849.1"/>
    <property type="molecule type" value="Genomic_DNA"/>
</dbReference>
<dbReference type="PROSITE" id="PS51192">
    <property type="entry name" value="HELICASE_ATP_BIND_1"/>
    <property type="match status" value="1"/>
</dbReference>
<dbReference type="GO" id="GO:0120545">
    <property type="term" value="F:nucleic acid conformation isomerase activity"/>
    <property type="evidence" value="ECO:0007669"/>
    <property type="project" value="UniProtKB-ARBA"/>
</dbReference>
<keyword evidence="3" id="KW-1185">Reference proteome</keyword>
<dbReference type="AlphaFoldDB" id="O28866"/>
<dbReference type="eggNOG" id="arCOG07494">
    <property type="taxonomic scope" value="Archaea"/>
</dbReference>
<sequence>MRLEQYLILNKYFLNLFGINHFNELREKLKDALEGYDASGRSYFADLLIRLRPDWERDLIKYDEAIREYVERLRRNRRQQSFNLKYFQYLAVLFTEIFLDAYYNDRSRFLSDLNTFLDNYSKKSKKKVAPFTEEDLRKLAFWMATGSGKTLVMHINYWQMLKYSKNRWDNVILITPNEGLSRQHYEELRLSGIPCKLYDGNVDNLKTKDGEILVIDIHKLTEEKRGRGVTVDVSYFDGKNLVFIDEGHKGQKSEEQKWKKLREEIGKNGFIFEYSATFGQVVGKNRDLLEEYAKAIIFDYSYKYFYADGYGKDFYVYNIREDAYTETQRDLLLTAALLSFYEQLEVFERYRDELRAYSIEKPLWVFVGSRVAGKGINSDVVRVIQYLERIARDERYLKENAAKILKGESGLLDTNGNDIFEGKFEFIRNLDVDSLVENVYRKVFGGKGRLEVYEINNADGELGLKISTAESYFGVVNVGDVGTLKKLISEMDVKEDHFSHSLFFEVNENNSSINILIGSKKFVEGWNSWRVSNMVLINMGKGEGPQIIQLFGRGVRLKGKNFSLKREENPDYKLKVLQTLFIFGLNADYINAFLRAISNEEVDYEELAIRLNRPEKREDGIYTTKDGFDYPVKLRFEEDILETIKIDLRPKITVAHGLKVGAAETVTDNPVEVPEEYFELIDWQYVRSEIINFKITRGFYNLIVDADTLRRIAKSNKYRLFLSEMDGIGIENNNGKLKIKSFDGLRKFQEIVLAVLKDYVQKFYVSMAESVGSGN</sequence>
<feature type="domain" description="Helicase ATP-binding" evidence="1">
    <location>
        <begin position="130"/>
        <end position="296"/>
    </location>
</feature>
<dbReference type="PhylomeDB" id="O28866"/>
<dbReference type="KEGG" id="afu:AF_1406"/>
<dbReference type="SUPFAM" id="SSF52540">
    <property type="entry name" value="P-loop containing nucleoside triphosphate hydrolases"/>
    <property type="match status" value="1"/>
</dbReference>
<dbReference type="GO" id="GO:0140097">
    <property type="term" value="F:catalytic activity, acting on DNA"/>
    <property type="evidence" value="ECO:0007669"/>
    <property type="project" value="UniProtKB-ARBA"/>
</dbReference>
<accession>O28866</accession>
<gene>
    <name evidence="2" type="ordered locus">AF_1406</name>
</gene>
<name>O28866_ARCFU</name>
<dbReference type="STRING" id="224325.AF_1406"/>
<proteinExistence type="predicted"/>
<evidence type="ECO:0000313" key="3">
    <source>
        <dbReference type="Proteomes" id="UP000002199"/>
    </source>
</evidence>
<dbReference type="InterPro" id="IPR006935">
    <property type="entry name" value="Helicase/UvrB_N"/>
</dbReference>
<dbReference type="SMART" id="SM00487">
    <property type="entry name" value="DEXDc"/>
    <property type="match status" value="1"/>
</dbReference>
<dbReference type="PaxDb" id="224325-AF_1406"/>
<dbReference type="InterPro" id="IPR027417">
    <property type="entry name" value="P-loop_NTPase"/>
</dbReference>
<dbReference type="PIR" id="E69425">
    <property type="entry name" value="E69425"/>
</dbReference>